<evidence type="ECO:0000259" key="3">
    <source>
        <dbReference type="Pfam" id="PF14418"/>
    </source>
</evidence>
<dbReference type="InterPro" id="IPR021139">
    <property type="entry name" value="NYN"/>
</dbReference>
<dbReference type="GO" id="GO:0005777">
    <property type="term" value="C:peroxisome"/>
    <property type="evidence" value="ECO:0007669"/>
    <property type="project" value="InterPro"/>
</dbReference>
<dbReference type="InterPro" id="IPR024768">
    <property type="entry name" value="Marf1"/>
</dbReference>
<proteinExistence type="predicted"/>
<feature type="region of interest" description="Disordered" evidence="1">
    <location>
        <begin position="418"/>
        <end position="441"/>
    </location>
</feature>
<comment type="caution">
    <text evidence="5">The sequence shown here is derived from an EMBL/GenBank/DDBJ whole genome shotgun (WGS) entry which is preliminary data.</text>
</comment>
<protein>
    <submittedName>
        <fullName evidence="5">OST-HTH associated domain</fullName>
    </submittedName>
</protein>
<feature type="compositionally biased region" description="Polar residues" evidence="1">
    <location>
        <begin position="226"/>
        <end position="253"/>
    </location>
</feature>
<evidence type="ECO:0000313" key="5">
    <source>
        <dbReference type="EMBL" id="KAK6915731.1"/>
    </source>
</evidence>
<feature type="domain" description="NYN" evidence="2">
    <location>
        <begin position="27"/>
        <end position="162"/>
    </location>
</feature>
<evidence type="ECO:0000259" key="2">
    <source>
        <dbReference type="Pfam" id="PF01936"/>
    </source>
</evidence>
<gene>
    <name evidence="5" type="ORF">RJ641_020848</name>
</gene>
<dbReference type="Gene3D" id="3.40.50.1010">
    <property type="entry name" value="5'-nuclease"/>
    <property type="match status" value="1"/>
</dbReference>
<reference evidence="5 6" key="1">
    <citation type="submission" date="2023-12" db="EMBL/GenBank/DDBJ databases">
        <title>A high-quality genome assembly for Dillenia turbinata (Dilleniales).</title>
        <authorList>
            <person name="Chanderbali A."/>
        </authorList>
    </citation>
    <scope>NUCLEOTIDE SEQUENCE [LARGE SCALE GENOMIC DNA]</scope>
    <source>
        <strain evidence="5">LSX21</strain>
        <tissue evidence="5">Leaf</tissue>
    </source>
</reference>
<evidence type="ECO:0000259" key="4">
    <source>
        <dbReference type="Pfam" id="PF24620"/>
    </source>
</evidence>
<dbReference type="CDD" id="cd10910">
    <property type="entry name" value="PIN_limkain_b1_N_like"/>
    <property type="match status" value="1"/>
</dbReference>
<dbReference type="InterPro" id="IPR056042">
    <property type="entry name" value="DUF7625"/>
</dbReference>
<dbReference type="PANTHER" id="PTHR14379">
    <property type="entry name" value="LIMKAIN B LKAP"/>
    <property type="match status" value="1"/>
</dbReference>
<dbReference type="Pfam" id="PF24620">
    <property type="entry name" value="DUF7625"/>
    <property type="match status" value="1"/>
</dbReference>
<evidence type="ECO:0000256" key="1">
    <source>
        <dbReference type="SAM" id="MobiDB-lite"/>
    </source>
</evidence>
<feature type="region of interest" description="Disordered" evidence="1">
    <location>
        <begin position="225"/>
        <end position="293"/>
    </location>
</feature>
<feature type="domain" description="OST-HTH associated" evidence="3">
    <location>
        <begin position="553"/>
        <end position="615"/>
    </location>
</feature>
<dbReference type="Proteomes" id="UP001370490">
    <property type="component" value="Unassembled WGS sequence"/>
</dbReference>
<dbReference type="Pfam" id="PF14418">
    <property type="entry name" value="OHA"/>
    <property type="match status" value="1"/>
</dbReference>
<dbReference type="GO" id="GO:0004540">
    <property type="term" value="F:RNA nuclease activity"/>
    <property type="evidence" value="ECO:0007669"/>
    <property type="project" value="InterPro"/>
</dbReference>
<name>A0AAN8UQR2_9MAGN</name>
<feature type="domain" description="DUF7625" evidence="4">
    <location>
        <begin position="432"/>
        <end position="525"/>
    </location>
</feature>
<dbReference type="EMBL" id="JBAMMX010000025">
    <property type="protein sequence ID" value="KAK6915731.1"/>
    <property type="molecule type" value="Genomic_DNA"/>
</dbReference>
<organism evidence="5 6">
    <name type="scientific">Dillenia turbinata</name>
    <dbReference type="NCBI Taxonomy" id="194707"/>
    <lineage>
        <taxon>Eukaryota</taxon>
        <taxon>Viridiplantae</taxon>
        <taxon>Streptophyta</taxon>
        <taxon>Embryophyta</taxon>
        <taxon>Tracheophyta</taxon>
        <taxon>Spermatophyta</taxon>
        <taxon>Magnoliopsida</taxon>
        <taxon>eudicotyledons</taxon>
        <taxon>Gunneridae</taxon>
        <taxon>Pentapetalae</taxon>
        <taxon>Dilleniales</taxon>
        <taxon>Dilleniaceae</taxon>
        <taxon>Dillenia</taxon>
    </lineage>
</organism>
<evidence type="ECO:0000313" key="6">
    <source>
        <dbReference type="Proteomes" id="UP001370490"/>
    </source>
</evidence>
<keyword evidence="6" id="KW-1185">Reference proteome</keyword>
<sequence>MEMGGGGGSGTISAVVGMAEPQNATAKTSVWWDIENCQVPKGCDPHAIAQNIASALIKMNYSGQVSISAYGDTTKIPNPIQKALSSTGISLNHVPQGSKDASDKKILVDMLFWALDNPAPANYLLISGDRDFSNALHQLRLRRYNILLAQPEQASQALVAAARCVWLWTSLVTGGLPVTTRESLQFANYDRDASGSDKLAASVSANPILGTCPGMGRGVEMKQKGKQNLRNSDPLNIQRSSNDQSNLNFQQSGYALVNPDTPYASNPNFSQSGPAPNFVPGSTDQSWSSNSSLQQNQYPVLHNFSQQPTFAPGNIFPPNNHIPVSHPMPHRPDGPGFSSGPPVNIPDIGEPSITECPASVHRPPIHQGNIELNPNSFVESSNQENYSGLHKNHYLNNHAQPVHDAQNNRFAPTSSVMGSSNNTANGVGVGGTPGSPKPSGDVQGQIGVVVHALNILKNEKIMPTKANISDCIRYGELKQPNTNVKKALNGAMGVGKIVKRDLGDVRLYVGKNQELWECVNPLGSNPKQYPKSTWDKIKTFLASPTGRSAILASQCRYEAGAILKNKCLKDLALGDVLQILNMIIATKKWIIHHHSGWQPVKITLAETNTNSGATKGRRK</sequence>
<feature type="compositionally biased region" description="Polar residues" evidence="1">
    <location>
        <begin position="263"/>
        <end position="284"/>
    </location>
</feature>
<dbReference type="PANTHER" id="PTHR14379:SF7">
    <property type="entry name" value="ENDONUCLEASE OR GLYCOSYL HYDROLASE-RELATED"/>
    <property type="match status" value="1"/>
</dbReference>
<dbReference type="Pfam" id="PF01936">
    <property type="entry name" value="NYN"/>
    <property type="match status" value="1"/>
</dbReference>
<dbReference type="InterPro" id="IPR025677">
    <property type="entry name" value="OST-HTH-assoc_dom"/>
</dbReference>
<dbReference type="GO" id="GO:0010468">
    <property type="term" value="P:regulation of gene expression"/>
    <property type="evidence" value="ECO:0007669"/>
    <property type="project" value="InterPro"/>
</dbReference>
<accession>A0AAN8UQR2</accession>
<dbReference type="AlphaFoldDB" id="A0AAN8UQR2"/>